<evidence type="ECO:0000313" key="2">
    <source>
        <dbReference type="Proteomes" id="UP000233837"/>
    </source>
</evidence>
<dbReference type="EMBL" id="KZ502085">
    <property type="protein sequence ID" value="PKU83685.1"/>
    <property type="molecule type" value="Genomic_DNA"/>
</dbReference>
<accession>A0A2I0X6Z1</accession>
<keyword evidence="2" id="KW-1185">Reference proteome</keyword>
<reference evidence="1 2" key="2">
    <citation type="journal article" date="2017" name="Nature">
        <title>The Apostasia genome and the evolution of orchids.</title>
        <authorList>
            <person name="Zhang G.Q."/>
            <person name="Liu K.W."/>
            <person name="Li Z."/>
            <person name="Lohaus R."/>
            <person name="Hsiao Y.Y."/>
            <person name="Niu S.C."/>
            <person name="Wang J.Y."/>
            <person name="Lin Y.C."/>
            <person name="Xu Q."/>
            <person name="Chen L.J."/>
            <person name="Yoshida K."/>
            <person name="Fujiwara S."/>
            <person name="Wang Z.W."/>
            <person name="Zhang Y.Q."/>
            <person name="Mitsuda N."/>
            <person name="Wang M."/>
            <person name="Liu G.H."/>
            <person name="Pecoraro L."/>
            <person name="Huang H.X."/>
            <person name="Xiao X.J."/>
            <person name="Lin M."/>
            <person name="Wu X.Y."/>
            <person name="Wu W.L."/>
            <person name="Chen Y.Y."/>
            <person name="Chang S.B."/>
            <person name="Sakamoto S."/>
            <person name="Ohme-Takagi M."/>
            <person name="Yagi M."/>
            <person name="Zeng S.J."/>
            <person name="Shen C.Y."/>
            <person name="Yeh C.M."/>
            <person name="Luo Y.B."/>
            <person name="Tsai W.C."/>
            <person name="Van de Peer Y."/>
            <person name="Liu Z.J."/>
        </authorList>
    </citation>
    <scope>NUCLEOTIDE SEQUENCE [LARGE SCALE GENOMIC DNA]</scope>
    <source>
        <tissue evidence="1">The whole plant</tissue>
    </source>
</reference>
<gene>
    <name evidence="1" type="primary">AOX4</name>
    <name evidence="1" type="ORF">MA16_Dca010078</name>
</gene>
<proteinExistence type="predicted"/>
<protein>
    <submittedName>
        <fullName evidence="1">Ubiquinol oxidase 4, chloroplastic/chromoplastic</fullName>
    </submittedName>
</protein>
<sequence>MAATVAARSASLFASHSYRTTKAVIIRPFTASSSAPFAYNILLRPTYLSLSGRMLSRKSFQRRAATLQEKEEQVGVEDYFHVKTIPNIVEEPTDDDNSSSKEPGMVEKWVIKFEQSLNVLLTVCFPNISLFADFVDKLVYDISFITPFAFLSIKNLCRPSLYASHVLFVNNCRPLTVGFNSAPIFIYLFNS</sequence>
<evidence type="ECO:0000313" key="1">
    <source>
        <dbReference type="EMBL" id="PKU83685.1"/>
    </source>
</evidence>
<name>A0A2I0X6Z1_9ASPA</name>
<dbReference type="AlphaFoldDB" id="A0A2I0X6Z1"/>
<dbReference type="Proteomes" id="UP000233837">
    <property type="component" value="Unassembled WGS sequence"/>
</dbReference>
<organism evidence="1 2">
    <name type="scientific">Dendrobium catenatum</name>
    <dbReference type="NCBI Taxonomy" id="906689"/>
    <lineage>
        <taxon>Eukaryota</taxon>
        <taxon>Viridiplantae</taxon>
        <taxon>Streptophyta</taxon>
        <taxon>Embryophyta</taxon>
        <taxon>Tracheophyta</taxon>
        <taxon>Spermatophyta</taxon>
        <taxon>Magnoliopsida</taxon>
        <taxon>Liliopsida</taxon>
        <taxon>Asparagales</taxon>
        <taxon>Orchidaceae</taxon>
        <taxon>Epidendroideae</taxon>
        <taxon>Malaxideae</taxon>
        <taxon>Dendrobiinae</taxon>
        <taxon>Dendrobium</taxon>
    </lineage>
</organism>
<reference evidence="1 2" key="1">
    <citation type="journal article" date="2016" name="Sci. Rep.">
        <title>The Dendrobium catenatum Lindl. genome sequence provides insights into polysaccharide synthase, floral development and adaptive evolution.</title>
        <authorList>
            <person name="Zhang G.Q."/>
            <person name="Xu Q."/>
            <person name="Bian C."/>
            <person name="Tsai W.C."/>
            <person name="Yeh C.M."/>
            <person name="Liu K.W."/>
            <person name="Yoshida K."/>
            <person name="Zhang L.S."/>
            <person name="Chang S.B."/>
            <person name="Chen F."/>
            <person name="Shi Y."/>
            <person name="Su Y.Y."/>
            <person name="Zhang Y.Q."/>
            <person name="Chen L.J."/>
            <person name="Yin Y."/>
            <person name="Lin M."/>
            <person name="Huang H."/>
            <person name="Deng H."/>
            <person name="Wang Z.W."/>
            <person name="Zhu S.L."/>
            <person name="Zhao X."/>
            <person name="Deng C."/>
            <person name="Niu S.C."/>
            <person name="Huang J."/>
            <person name="Wang M."/>
            <person name="Liu G.H."/>
            <person name="Yang H.J."/>
            <person name="Xiao X.J."/>
            <person name="Hsiao Y.Y."/>
            <person name="Wu W.L."/>
            <person name="Chen Y.Y."/>
            <person name="Mitsuda N."/>
            <person name="Ohme-Takagi M."/>
            <person name="Luo Y.B."/>
            <person name="Van de Peer Y."/>
            <person name="Liu Z.J."/>
        </authorList>
    </citation>
    <scope>NUCLEOTIDE SEQUENCE [LARGE SCALE GENOMIC DNA]</scope>
    <source>
        <tissue evidence="1">The whole plant</tissue>
    </source>
</reference>
<dbReference type="OrthoDB" id="4493at2759"/>